<accession>A0ABU3N0P7</accession>
<protein>
    <submittedName>
        <fullName evidence="2">Uncharacterized protein</fullName>
    </submittedName>
</protein>
<name>A0ABU3N0P7_9SPHN</name>
<feature type="region of interest" description="Disordered" evidence="1">
    <location>
        <begin position="1"/>
        <end position="86"/>
    </location>
</feature>
<evidence type="ECO:0000313" key="2">
    <source>
        <dbReference type="EMBL" id="MDT8758110.1"/>
    </source>
</evidence>
<organism evidence="2">
    <name type="scientific">Sphingomonas psychrotolerans</name>
    <dbReference type="NCBI Taxonomy" id="1327635"/>
    <lineage>
        <taxon>Bacteria</taxon>
        <taxon>Pseudomonadati</taxon>
        <taxon>Pseudomonadota</taxon>
        <taxon>Alphaproteobacteria</taxon>
        <taxon>Sphingomonadales</taxon>
        <taxon>Sphingomonadaceae</taxon>
        <taxon>Sphingomonas</taxon>
    </lineage>
</organism>
<reference evidence="2" key="1">
    <citation type="submission" date="2022-04" db="EMBL/GenBank/DDBJ databases">
        <title>Tomato heritable bacteria conferring resistance against bacterial wilt.</title>
        <authorList>
            <person name="Yin J."/>
        </authorList>
    </citation>
    <scope>NUCLEOTIDE SEQUENCE</scope>
    <source>
        <strain evidence="2">Cra20</strain>
    </source>
</reference>
<sequence length="86" mass="9547">MAEDDRRMHEGRSRSLDDREPRDRGNEEPRSEGDFIGSGERPSEDGPVNDIRDRDSTSDREQESALGGDVATRSGTAETPEDEKLG</sequence>
<proteinExistence type="predicted"/>
<comment type="caution">
    <text evidence="2">The sequence shown here is derived from an EMBL/GenBank/DDBJ whole genome shotgun (WGS) entry which is preliminary data.</text>
</comment>
<feature type="compositionally biased region" description="Basic and acidic residues" evidence="1">
    <location>
        <begin position="50"/>
        <end position="63"/>
    </location>
</feature>
<feature type="compositionally biased region" description="Basic and acidic residues" evidence="1">
    <location>
        <begin position="1"/>
        <end position="33"/>
    </location>
</feature>
<dbReference type="EMBL" id="JALMLT010000001">
    <property type="protein sequence ID" value="MDT8758110.1"/>
    <property type="molecule type" value="Genomic_DNA"/>
</dbReference>
<evidence type="ECO:0000256" key="1">
    <source>
        <dbReference type="SAM" id="MobiDB-lite"/>
    </source>
</evidence>
<gene>
    <name evidence="2" type="ORF">MZO42_05315</name>
</gene>